<dbReference type="EMBL" id="BMKI01000003">
    <property type="protein sequence ID" value="GGC88259.1"/>
    <property type="molecule type" value="Genomic_DNA"/>
</dbReference>
<evidence type="ECO:0000313" key="2">
    <source>
        <dbReference type="Proteomes" id="UP000630615"/>
    </source>
</evidence>
<accession>A0ABQ1P020</accession>
<proteinExistence type="predicted"/>
<organism evidence="1 2">
    <name type="scientific">Enterococcus wangshanyuanii</name>
    <dbReference type="NCBI Taxonomy" id="2005703"/>
    <lineage>
        <taxon>Bacteria</taxon>
        <taxon>Bacillati</taxon>
        <taxon>Bacillota</taxon>
        <taxon>Bacilli</taxon>
        <taxon>Lactobacillales</taxon>
        <taxon>Enterococcaceae</taxon>
        <taxon>Enterococcus</taxon>
    </lineage>
</organism>
<reference evidence="2" key="1">
    <citation type="journal article" date="2019" name="Int. J. Syst. Evol. Microbiol.">
        <title>The Global Catalogue of Microorganisms (GCM) 10K type strain sequencing project: providing services to taxonomists for standard genome sequencing and annotation.</title>
        <authorList>
            <consortium name="The Broad Institute Genomics Platform"/>
            <consortium name="The Broad Institute Genome Sequencing Center for Infectious Disease"/>
            <person name="Wu L."/>
            <person name="Ma J."/>
        </authorList>
    </citation>
    <scope>NUCLEOTIDE SEQUENCE [LARGE SCALE GENOMIC DNA]</scope>
    <source>
        <strain evidence="2">CGMCC 1.15942</strain>
    </source>
</reference>
<dbReference type="RefSeq" id="WP_088271238.1">
    <property type="nucleotide sequence ID" value="NZ_BMKI01000003.1"/>
</dbReference>
<protein>
    <submittedName>
        <fullName evidence="1">Uncharacterized protein</fullName>
    </submittedName>
</protein>
<dbReference type="Proteomes" id="UP000630615">
    <property type="component" value="Unassembled WGS sequence"/>
</dbReference>
<sequence length="71" mass="7874">MDEIKNIVVVSPTLGTYSIDAFYFLNTVCGGNVEPLVALVNGRVFEKKGVKYCVDANEFKLDPVADAWFNK</sequence>
<evidence type="ECO:0000313" key="1">
    <source>
        <dbReference type="EMBL" id="GGC88259.1"/>
    </source>
</evidence>
<gene>
    <name evidence="1" type="ORF">GCM10011573_17340</name>
</gene>
<keyword evidence="2" id="KW-1185">Reference proteome</keyword>
<name>A0ABQ1P020_9ENTE</name>
<comment type="caution">
    <text evidence="1">The sequence shown here is derived from an EMBL/GenBank/DDBJ whole genome shotgun (WGS) entry which is preliminary data.</text>
</comment>